<dbReference type="FunFam" id="3.80.10.10:FF:000403">
    <property type="entry name" value="Receptor-like protein 2"/>
    <property type="match status" value="2"/>
</dbReference>
<dbReference type="InterPro" id="IPR032675">
    <property type="entry name" value="LRR_dom_sf"/>
</dbReference>
<dbReference type="STRING" id="77586.A0A0D9VCD8"/>
<dbReference type="FunFam" id="3.80.10.10:FF:000530">
    <property type="entry name" value="Receptor-like protein 2"/>
    <property type="match status" value="2"/>
</dbReference>
<evidence type="ECO:0000259" key="19">
    <source>
        <dbReference type="Pfam" id="PF23598"/>
    </source>
</evidence>
<keyword evidence="7 17" id="KW-0812">Transmembrane</keyword>
<feature type="transmembrane region" description="Helical" evidence="17">
    <location>
        <begin position="687"/>
        <end position="707"/>
    </location>
</feature>
<evidence type="ECO:0000256" key="12">
    <source>
        <dbReference type="ARBA" id="ARBA00023136"/>
    </source>
</evidence>
<dbReference type="Pfam" id="PF13855">
    <property type="entry name" value="LRR_8"/>
    <property type="match status" value="1"/>
</dbReference>
<sequence length="2007" mass="218649">MFLIDNKTKNFCMLLRFGTALVLPLLTLVIPVGSCTKQEQSSLLKFLTGLSQGGSLTTSWQNNTNCCTWEGIICSMDGAVTELLLSSKGLDGKISPSLGELTSLLHLNLSFNSLSGGLPQELVSSNSLIIVDVSFNRLDGSLSELPSSTPSRPLQVLNISSNLFAGNFPSSTWVVMKNLVALHVSNNSLSGHIPTNFCTNSPSLTVLELSCNQFSGSIPPGLGSCSWLRVLKAGHNNLSGTLPNELFSATSLEHLSLPNNDLQGQVEWENLVKLSKLAILDLGENNFTGNIPESIGQLKRLEELHLNNNKMFGDIPSTLSNCTSLKEIDLKSNNFSGELINVDFSNLSNLKTIDLMRNNFNGTIPETIYSCSNLTALRLSSNKFEGQLSKGLGHLKSLCFLSLARNHLTNITNAIQILQSSSSLTTLLIGRNFINEKMPDDDSIDSFKNLQVLTLDNCSLSGKIPRWLSKLSSLKVLSLDNNQLTGQIPDWISSLNFLFYLDISNNNLTGEIPTALIHTPMLRSDRAAAQSDPGAFQLPIYVDESLQYRKTTAFPKVLNLGNNEFSGLIPPDIGQWKELLALNLSFNKLYGDIPQSICNITGLLMLDLSSNNLTGTIPVALNRLNFLTKFNISYNDLEGPIPIGGQLSTFTDSSFYGNPKLCGPMLSHPCTEKAVPAPASTLSTDEFIDKVIFGILIGLFFALGVLLDQMQNEHYERWPLLKFVKILDSKHEYRILRAMVNIARNYFTGVIPPEISQLKALDTLDLSFNSFSGEIPQEICSLTNLETLDLSNNHLTGTIPLGLTKLHFLSAFNVSNNNLEGPIPTGGQFNTFDNSSFIGNAKLCGAMLSHHCSSSKALSMPASTLSTKQYTDNIFFGIAIGLFFALGMLLDQIRSTKLLTDLLGFALVIVCLASSTSSCTDQEKRFLLQFLAGLSNDGGLAVSWQNDTNCCTWEGITCSADMKITEVSLASKGLEGHISPSLGNLSGLLHLNLSHNSLSGELPLEQFISSSIVILDVSFNRLNGALHEFSAQNTIQSLQVLNISSNLFTGQFPSTIWKVMNNLVALNVSNNSFTGKVSSFFCSSAPYITELDLSFNQFGGSVPRDIGNCSMLRVLKGGHNNFNGALPDELFNASLLEYLSFPNNGLNGVLHDANIIKLSKLSVLDLRQNVLRGNIPKSIGQLKRLEELHLGQNDFYGELPSTLSNCTNLKIVDLTFNNLSGDLGNINFSSLSNLTTIDLLTNNFIGTIPESIYACTKLTALRLSKNNFHGELSQNMNRLRSLSFLSIDGNNFTNIRNVLHITKSFINLTMLSLGENFMHEILPEDETIDGFENLHHLSITGKLTNLVRLRLSDNKLTGSVPVWINNLNFLFYLDISNNSFTGEILRTLVWMPMLKSDQCVDHIEAIDTRVLKLSTYWDSKYEYHMLRATLNIARNGFTGVIPPEISELKALGVLDLSFNSFSGEIPQAVCSLTNLEVLHLSNNNLTGKIPLELNNLHFLSSFNVSNNDLEGPIPTGGHNNRNSSFCKPIFGHPLVPLLLISLVYSANSCNEQERSSLLQFLAELSNDGGLGLSWQNGRDCCTWEGIICSSSSSSSSMDSKVVTVTDVLLASKKLEGNISPALGSLPGLLHLNLSHNFLSSSLPSEILSSGSITVLDVSFNSLDGVLPPPQPQLSTGIKQPLRLQVLKISSNKFTAEFPSMDAMENLIALNGSNNSFTGMIPVATLCRASSSLALLDLSDNKFTGKVLKVAMNNLNGTLPAELFEVTSLEHLSLANNGLQGELDRALANLSNLVTLDLGGNNFVAEIPESIGHLKKLEKLNLGNNKMFGNLPSSLSNCASLTAIDLKINNFSGDLGKVDFSTLHNLKILDLLVNNFSGVIPESIYSCSNMTALRLSANHIHGEISSRISDLKHLSFLSLANNSLVDIAKVFHALQSSQNLTSLFIQQNFLDEAIPQTVDGFESLQCLAIRACSLTGKIPLRLSKLNKLAVLDLSNNPLIGPCRVGSTP</sequence>
<dbReference type="PANTHER" id="PTHR48052">
    <property type="entry name" value="UNNAMED PRODUCT"/>
    <property type="match status" value="1"/>
</dbReference>
<keyword evidence="11 17" id="KW-1133">Transmembrane helix</keyword>
<comment type="subcellular location">
    <subcellularLocation>
        <location evidence="1">Cell membrane</location>
        <topology evidence="1">Single-pass type I membrane protein</topology>
    </subcellularLocation>
</comment>
<dbReference type="InterPro" id="IPR025875">
    <property type="entry name" value="Leu-rich_rpt_4"/>
</dbReference>
<evidence type="ECO:0000256" key="5">
    <source>
        <dbReference type="ARBA" id="ARBA00022527"/>
    </source>
</evidence>
<comment type="catalytic activity">
    <reaction evidence="16">
        <text>L-seryl-[protein] + ATP = O-phospho-L-seryl-[protein] + ADP + H(+)</text>
        <dbReference type="Rhea" id="RHEA:17989"/>
        <dbReference type="Rhea" id="RHEA-COMP:9863"/>
        <dbReference type="Rhea" id="RHEA-COMP:11604"/>
        <dbReference type="ChEBI" id="CHEBI:15378"/>
        <dbReference type="ChEBI" id="CHEBI:29999"/>
        <dbReference type="ChEBI" id="CHEBI:30616"/>
        <dbReference type="ChEBI" id="CHEBI:83421"/>
        <dbReference type="ChEBI" id="CHEBI:456216"/>
        <dbReference type="EC" id="2.7.11.1"/>
    </reaction>
</comment>
<evidence type="ECO:0000256" key="16">
    <source>
        <dbReference type="ARBA" id="ARBA00048679"/>
    </source>
</evidence>
<evidence type="ECO:0000256" key="8">
    <source>
        <dbReference type="ARBA" id="ARBA00022729"/>
    </source>
</evidence>
<dbReference type="FunFam" id="3.80.10.10:FF:000213">
    <property type="entry name" value="Tyrosine-sulfated glycopeptide receptor 1"/>
    <property type="match status" value="4"/>
</dbReference>
<evidence type="ECO:0000256" key="17">
    <source>
        <dbReference type="SAM" id="Phobius"/>
    </source>
</evidence>
<evidence type="ECO:0000256" key="11">
    <source>
        <dbReference type="ARBA" id="ARBA00022989"/>
    </source>
</evidence>
<reference evidence="21" key="2">
    <citation type="submission" date="2013-12" db="EMBL/GenBank/DDBJ databases">
        <authorList>
            <person name="Yu Y."/>
            <person name="Lee S."/>
            <person name="de Baynast K."/>
            <person name="Wissotski M."/>
            <person name="Liu L."/>
            <person name="Talag J."/>
            <person name="Goicoechea J."/>
            <person name="Angelova A."/>
            <person name="Jetty R."/>
            <person name="Kudrna D."/>
            <person name="Golser W."/>
            <person name="Rivera L."/>
            <person name="Zhang J."/>
            <person name="Wing R."/>
        </authorList>
    </citation>
    <scope>NUCLEOTIDE SEQUENCE</scope>
</reference>
<keyword evidence="6" id="KW-0433">Leucine-rich repeat</keyword>
<feature type="transmembrane region" description="Helical" evidence="17">
    <location>
        <begin position="870"/>
        <end position="890"/>
    </location>
</feature>
<accession>A0A0D9VCD8</accession>
<keyword evidence="5" id="KW-0723">Serine/threonine-protein kinase</keyword>
<dbReference type="SMART" id="SM00365">
    <property type="entry name" value="LRR_SD22"/>
    <property type="match status" value="11"/>
</dbReference>
<dbReference type="FunFam" id="3.80.10.10:FF:000041">
    <property type="entry name" value="LRR receptor-like serine/threonine-protein kinase ERECTA"/>
    <property type="match status" value="2"/>
</dbReference>
<feature type="domain" description="Leucine-rich repeat-containing N-terminal plant-type" evidence="18">
    <location>
        <begin position="38"/>
        <end position="75"/>
    </location>
</feature>
<evidence type="ECO:0000256" key="15">
    <source>
        <dbReference type="ARBA" id="ARBA00047899"/>
    </source>
</evidence>
<keyword evidence="12 17" id="KW-0472">Membrane</keyword>
<dbReference type="PRINTS" id="PR00019">
    <property type="entry name" value="LEURICHRPT"/>
</dbReference>
<dbReference type="GO" id="GO:0005886">
    <property type="term" value="C:plasma membrane"/>
    <property type="evidence" value="ECO:0007669"/>
    <property type="project" value="UniProtKB-SubCell"/>
</dbReference>
<evidence type="ECO:0000256" key="4">
    <source>
        <dbReference type="ARBA" id="ARBA00022475"/>
    </source>
</evidence>
<evidence type="ECO:0000256" key="14">
    <source>
        <dbReference type="ARBA" id="ARBA00023180"/>
    </source>
</evidence>
<dbReference type="InterPro" id="IPR003591">
    <property type="entry name" value="Leu-rich_rpt_typical-subtyp"/>
</dbReference>
<dbReference type="SUPFAM" id="SSF52047">
    <property type="entry name" value="RNI-like"/>
    <property type="match status" value="2"/>
</dbReference>
<dbReference type="Gene3D" id="3.80.10.10">
    <property type="entry name" value="Ribonuclease Inhibitor"/>
    <property type="match status" value="13"/>
</dbReference>
<dbReference type="Pfam" id="PF23598">
    <property type="entry name" value="LRR_14"/>
    <property type="match status" value="1"/>
</dbReference>
<evidence type="ECO:0000256" key="13">
    <source>
        <dbReference type="ARBA" id="ARBA00023170"/>
    </source>
</evidence>
<keyword evidence="10" id="KW-0418">Kinase</keyword>
<evidence type="ECO:0000256" key="9">
    <source>
        <dbReference type="ARBA" id="ARBA00022737"/>
    </source>
</evidence>
<dbReference type="FunFam" id="3.80.10.10:FF:000470">
    <property type="entry name" value="LRR receptor-like serine/threonine-protein kinase RPK2"/>
    <property type="match status" value="1"/>
</dbReference>
<dbReference type="InterPro" id="IPR055414">
    <property type="entry name" value="LRR_R13L4/SHOC2-like"/>
</dbReference>
<keyword evidence="4" id="KW-1003">Cell membrane</keyword>
<proteinExistence type="inferred from homology"/>
<evidence type="ECO:0000256" key="10">
    <source>
        <dbReference type="ARBA" id="ARBA00022777"/>
    </source>
</evidence>
<protein>
    <recommendedName>
        <fullName evidence="3">non-specific serine/threonine protein kinase</fullName>
        <ecNumber evidence="3">2.7.11.1</ecNumber>
    </recommendedName>
</protein>
<dbReference type="PROSITE" id="PS51450">
    <property type="entry name" value="LRR"/>
    <property type="match status" value="2"/>
</dbReference>
<reference evidence="20" key="3">
    <citation type="submission" date="2015-04" db="UniProtKB">
        <authorList>
            <consortium name="EnsemblPlants"/>
        </authorList>
    </citation>
    <scope>IDENTIFICATION</scope>
</reference>
<keyword evidence="14" id="KW-0325">Glycoprotein</keyword>
<dbReference type="Gramene" id="LPERR02G03810.1">
    <property type="protein sequence ID" value="LPERR02G03810.1"/>
    <property type="gene ID" value="LPERR02G03810"/>
</dbReference>
<dbReference type="GO" id="GO:0051606">
    <property type="term" value="P:detection of stimulus"/>
    <property type="evidence" value="ECO:0007669"/>
    <property type="project" value="UniProtKB-ARBA"/>
</dbReference>
<comment type="similarity">
    <text evidence="2">Belongs to the RLP family.</text>
</comment>
<dbReference type="eggNOG" id="KOG0619">
    <property type="taxonomic scope" value="Eukaryota"/>
</dbReference>
<evidence type="ECO:0000313" key="21">
    <source>
        <dbReference type="Proteomes" id="UP000032180"/>
    </source>
</evidence>
<dbReference type="PANTHER" id="PTHR48052:SF81">
    <property type="entry name" value="LEUCINE-RICH REPEAT-CONTAINING N-TERMINAL PLANT-TYPE DOMAIN-CONTAINING PROTEIN"/>
    <property type="match status" value="1"/>
</dbReference>
<dbReference type="HOGENOM" id="CLU_000608_0_0_1"/>
<reference evidence="20 21" key="1">
    <citation type="submission" date="2012-08" db="EMBL/GenBank/DDBJ databases">
        <title>Oryza genome evolution.</title>
        <authorList>
            <person name="Wing R.A."/>
        </authorList>
    </citation>
    <scope>NUCLEOTIDE SEQUENCE</scope>
</reference>
<keyword evidence="9" id="KW-0677">Repeat</keyword>
<feature type="domain" description="Leucine-rich repeat-containing N-terminal plant-type" evidence="18">
    <location>
        <begin position="921"/>
        <end position="959"/>
    </location>
</feature>
<dbReference type="Pfam" id="PF08263">
    <property type="entry name" value="LRRNT_2"/>
    <property type="match status" value="3"/>
</dbReference>
<keyword evidence="13" id="KW-0675">Receptor</keyword>
<evidence type="ECO:0000259" key="18">
    <source>
        <dbReference type="Pfam" id="PF08263"/>
    </source>
</evidence>
<comment type="catalytic activity">
    <reaction evidence="15">
        <text>L-threonyl-[protein] + ATP = O-phospho-L-threonyl-[protein] + ADP + H(+)</text>
        <dbReference type="Rhea" id="RHEA:46608"/>
        <dbReference type="Rhea" id="RHEA-COMP:11060"/>
        <dbReference type="Rhea" id="RHEA-COMP:11605"/>
        <dbReference type="ChEBI" id="CHEBI:15378"/>
        <dbReference type="ChEBI" id="CHEBI:30013"/>
        <dbReference type="ChEBI" id="CHEBI:30616"/>
        <dbReference type="ChEBI" id="CHEBI:61977"/>
        <dbReference type="ChEBI" id="CHEBI:456216"/>
        <dbReference type="EC" id="2.7.11.1"/>
    </reaction>
</comment>
<name>A0A0D9VCD8_9ORYZ</name>
<keyword evidence="10" id="KW-0808">Transferase</keyword>
<evidence type="ECO:0000256" key="6">
    <source>
        <dbReference type="ARBA" id="ARBA00022614"/>
    </source>
</evidence>
<dbReference type="Pfam" id="PF00560">
    <property type="entry name" value="LRR_1"/>
    <property type="match status" value="14"/>
</dbReference>
<keyword evidence="21" id="KW-1185">Reference proteome</keyword>
<keyword evidence="8" id="KW-0732">Signal</keyword>
<dbReference type="SUPFAM" id="SSF52058">
    <property type="entry name" value="L domain-like"/>
    <property type="match status" value="4"/>
</dbReference>
<evidence type="ECO:0000256" key="2">
    <source>
        <dbReference type="ARBA" id="ARBA00009592"/>
    </source>
</evidence>
<dbReference type="SMART" id="SM00369">
    <property type="entry name" value="LRR_TYP"/>
    <property type="match status" value="21"/>
</dbReference>
<feature type="domain" description="Disease resistance R13L4/SHOC-2-like LRR" evidence="19">
    <location>
        <begin position="1091"/>
        <end position="1342"/>
    </location>
</feature>
<dbReference type="InterPro" id="IPR013210">
    <property type="entry name" value="LRR_N_plant-typ"/>
</dbReference>
<dbReference type="EnsemblPlants" id="LPERR02G03810.1">
    <property type="protein sequence ID" value="LPERR02G03810.1"/>
    <property type="gene ID" value="LPERR02G03810"/>
</dbReference>
<dbReference type="Pfam" id="PF12799">
    <property type="entry name" value="LRR_4"/>
    <property type="match status" value="1"/>
</dbReference>
<evidence type="ECO:0000256" key="1">
    <source>
        <dbReference type="ARBA" id="ARBA00004251"/>
    </source>
</evidence>
<dbReference type="Proteomes" id="UP000032180">
    <property type="component" value="Chromosome 2"/>
</dbReference>
<evidence type="ECO:0000313" key="20">
    <source>
        <dbReference type="EnsemblPlants" id="LPERR02G03810.1"/>
    </source>
</evidence>
<dbReference type="GO" id="GO:0004674">
    <property type="term" value="F:protein serine/threonine kinase activity"/>
    <property type="evidence" value="ECO:0007669"/>
    <property type="project" value="UniProtKB-KW"/>
</dbReference>
<evidence type="ECO:0000256" key="3">
    <source>
        <dbReference type="ARBA" id="ARBA00012513"/>
    </source>
</evidence>
<evidence type="ECO:0000256" key="7">
    <source>
        <dbReference type="ARBA" id="ARBA00022692"/>
    </source>
</evidence>
<organism evidence="20 21">
    <name type="scientific">Leersia perrieri</name>
    <dbReference type="NCBI Taxonomy" id="77586"/>
    <lineage>
        <taxon>Eukaryota</taxon>
        <taxon>Viridiplantae</taxon>
        <taxon>Streptophyta</taxon>
        <taxon>Embryophyta</taxon>
        <taxon>Tracheophyta</taxon>
        <taxon>Spermatophyta</taxon>
        <taxon>Magnoliopsida</taxon>
        <taxon>Liliopsida</taxon>
        <taxon>Poales</taxon>
        <taxon>Poaceae</taxon>
        <taxon>BOP clade</taxon>
        <taxon>Oryzoideae</taxon>
        <taxon>Oryzeae</taxon>
        <taxon>Oryzinae</taxon>
        <taxon>Leersia</taxon>
    </lineage>
</organism>
<dbReference type="InterPro" id="IPR001611">
    <property type="entry name" value="Leu-rich_rpt"/>
</dbReference>
<feature type="domain" description="Leucine-rich repeat-containing N-terminal plant-type" evidence="18">
    <location>
        <begin position="1551"/>
        <end position="1589"/>
    </location>
</feature>
<dbReference type="EC" id="2.7.11.1" evidence="3"/>